<sequence>MSRLSILALMCLFALTTDALANGLFSEDAEDFPFGGALKDKPVLKAFVIKQLVGNPASLPLPLLRALATGNTSPSIVRALIARRVMESNDGENLLPKLLVVRKIASELGKQIIDELKTRKQSERVYTFAMAPTCDCALDYIGDDGALKGFTIDLIEAVCREAGQNCEVQYDPDSKCFAHDDHHFLLGEGLISKQYDACMNWFKTKDRTHVAAFAEPYWKVENINHLYVPNGNPGDFDPTNIAGKKIGFVDGWTGGQSCLENIAGADTMTPVYLVDRRQLFNTLGEGELDAVFIMDGYAKYYLENGYQKISEGIKCAEASFNHAIARKDNDVTEWFSETLKEMKANGKYYALCHKAKQDHGSKGPINCMVEGEEVNAFAKIKCGEGCWV</sequence>
<dbReference type="InterPro" id="IPR001638">
    <property type="entry name" value="Solute-binding_3/MltF_N"/>
</dbReference>
<feature type="domain" description="Solute-binding protein family 3/N-terminal" evidence="3">
    <location>
        <begin position="133"/>
        <end position="363"/>
    </location>
</feature>
<feature type="chain" id="PRO_5045548593" evidence="2">
    <location>
        <begin position="22"/>
        <end position="388"/>
    </location>
</feature>
<keyword evidence="4" id="KW-1185">Reference proteome</keyword>
<dbReference type="RefSeq" id="XP_002740350.1">
    <property type="nucleotide sequence ID" value="XM_002740304.2"/>
</dbReference>
<evidence type="ECO:0000256" key="2">
    <source>
        <dbReference type="SAM" id="SignalP"/>
    </source>
</evidence>
<accession>A0ABM0GYQ7</accession>
<protein>
    <submittedName>
        <fullName evidence="5">Uncharacterized protein LOC100376898</fullName>
    </submittedName>
</protein>
<evidence type="ECO:0000313" key="5">
    <source>
        <dbReference type="RefSeq" id="XP_002740350.1"/>
    </source>
</evidence>
<organism evidence="4 5">
    <name type="scientific">Saccoglossus kowalevskii</name>
    <name type="common">Acorn worm</name>
    <dbReference type="NCBI Taxonomy" id="10224"/>
    <lineage>
        <taxon>Eukaryota</taxon>
        <taxon>Metazoa</taxon>
        <taxon>Hemichordata</taxon>
        <taxon>Enteropneusta</taxon>
        <taxon>Harrimaniidae</taxon>
        <taxon>Saccoglossus</taxon>
    </lineage>
</organism>
<feature type="signal peptide" evidence="2">
    <location>
        <begin position="1"/>
        <end position="21"/>
    </location>
</feature>
<evidence type="ECO:0000313" key="4">
    <source>
        <dbReference type="Proteomes" id="UP000694865"/>
    </source>
</evidence>
<dbReference type="GeneID" id="100376898"/>
<keyword evidence="1 2" id="KW-0732">Signal</keyword>
<dbReference type="SUPFAM" id="SSF53850">
    <property type="entry name" value="Periplasmic binding protein-like II"/>
    <property type="match status" value="1"/>
</dbReference>
<name>A0ABM0GYQ7_SACKO</name>
<proteinExistence type="predicted"/>
<dbReference type="SMART" id="SM00062">
    <property type="entry name" value="PBPb"/>
    <property type="match status" value="1"/>
</dbReference>
<dbReference type="PANTHER" id="PTHR35936">
    <property type="entry name" value="MEMBRANE-BOUND LYTIC MUREIN TRANSGLYCOSYLASE F"/>
    <property type="match status" value="1"/>
</dbReference>
<evidence type="ECO:0000259" key="3">
    <source>
        <dbReference type="SMART" id="SM00062"/>
    </source>
</evidence>
<gene>
    <name evidence="5" type="primary">LOC100376898</name>
</gene>
<evidence type="ECO:0000256" key="1">
    <source>
        <dbReference type="ARBA" id="ARBA00022729"/>
    </source>
</evidence>
<dbReference type="Pfam" id="PF00497">
    <property type="entry name" value="SBP_bac_3"/>
    <property type="match status" value="1"/>
</dbReference>
<dbReference type="Gene3D" id="3.40.190.10">
    <property type="entry name" value="Periplasmic binding protein-like II"/>
    <property type="match status" value="2"/>
</dbReference>
<reference evidence="5" key="1">
    <citation type="submission" date="2025-08" db="UniProtKB">
        <authorList>
            <consortium name="RefSeq"/>
        </authorList>
    </citation>
    <scope>IDENTIFICATION</scope>
    <source>
        <tissue evidence="5">Testes</tissue>
    </source>
</reference>
<dbReference type="PANTHER" id="PTHR35936:SF19">
    <property type="entry name" value="AMINO-ACID-BINDING PROTEIN YXEM-RELATED"/>
    <property type="match status" value="1"/>
</dbReference>
<dbReference type="Proteomes" id="UP000694865">
    <property type="component" value="Unplaced"/>
</dbReference>